<dbReference type="InterPro" id="IPR057666">
    <property type="entry name" value="DrpA_SLOG"/>
</dbReference>
<accession>A0A916QWD2</accession>
<sequence length="380" mass="40213">MLHGLLTFGWQPEAMNNPRVIPLEQTDRLDWLRLIRSRRVGPVTFYRLLGEHGTAAAALEALPGIAAEAGVRDYIPFSHKAAYDEMAAGSAMGLRMVCFNETDYPQALRQMPDPPPVLWLRGNIALCQTPAIAIVGARNASSLGTRMARLLARDLGEAGYTIVSGMARGIDAAAHDAALPTGTLAVQAGGIDVIYPKENTSLFEEIAKVGLCLSEHPLGLVPQARHFPQRNRIIAGLAEATLVVEGALRSGSLITARDAGDLGREVMAVPGSPMDARAAGCNALIRDGACLIRSAQDVIDALQRPTPPDTASRGEAVSPAPPPEQIGKRILDLLGPNAVAEDCLIRDLGLSAAHLTPVLTRLELEGKILRHAGGFVALAG</sequence>
<dbReference type="SUPFAM" id="SSF102405">
    <property type="entry name" value="MCP/YpsA-like"/>
    <property type="match status" value="1"/>
</dbReference>
<dbReference type="Pfam" id="PF21102">
    <property type="entry name" value="DprA_N"/>
    <property type="match status" value="1"/>
</dbReference>
<reference evidence="5" key="1">
    <citation type="journal article" date="2014" name="Int. J. Syst. Evol. Microbiol.">
        <title>Complete genome sequence of Corynebacterium casei LMG S-19264T (=DSM 44701T), isolated from a smear-ripened cheese.</title>
        <authorList>
            <consortium name="US DOE Joint Genome Institute (JGI-PGF)"/>
            <person name="Walter F."/>
            <person name="Albersmeier A."/>
            <person name="Kalinowski J."/>
            <person name="Ruckert C."/>
        </authorList>
    </citation>
    <scope>NUCLEOTIDE SEQUENCE</scope>
    <source>
        <strain evidence="5">CGMCC 1.15880</strain>
    </source>
</reference>
<dbReference type="Pfam" id="PF17782">
    <property type="entry name" value="WHD_DprA"/>
    <property type="match status" value="1"/>
</dbReference>
<dbReference type="InterPro" id="IPR036388">
    <property type="entry name" value="WH-like_DNA-bd_sf"/>
</dbReference>
<dbReference type="GO" id="GO:0009294">
    <property type="term" value="P:DNA-mediated transformation"/>
    <property type="evidence" value="ECO:0007669"/>
    <property type="project" value="InterPro"/>
</dbReference>
<feature type="region of interest" description="Disordered" evidence="2">
    <location>
        <begin position="303"/>
        <end position="323"/>
    </location>
</feature>
<evidence type="ECO:0000259" key="4">
    <source>
        <dbReference type="Pfam" id="PF17782"/>
    </source>
</evidence>
<reference evidence="5" key="2">
    <citation type="submission" date="2020-09" db="EMBL/GenBank/DDBJ databases">
        <authorList>
            <person name="Sun Q."/>
            <person name="Zhou Y."/>
        </authorList>
    </citation>
    <scope>NUCLEOTIDE SEQUENCE</scope>
    <source>
        <strain evidence="5">CGMCC 1.15880</strain>
    </source>
</reference>
<organism evidence="5 6">
    <name type="scientific">Neptunicoccus cionae</name>
    <dbReference type="NCBI Taxonomy" id="2035344"/>
    <lineage>
        <taxon>Bacteria</taxon>
        <taxon>Pseudomonadati</taxon>
        <taxon>Pseudomonadota</taxon>
        <taxon>Alphaproteobacteria</taxon>
        <taxon>Rhodobacterales</taxon>
        <taxon>Paracoccaceae</taxon>
        <taxon>Neptunicoccus</taxon>
    </lineage>
</organism>
<dbReference type="Gene3D" id="1.10.10.10">
    <property type="entry name" value="Winged helix-like DNA-binding domain superfamily/Winged helix DNA-binding domain"/>
    <property type="match status" value="1"/>
</dbReference>
<comment type="caution">
    <text evidence="5">The sequence shown here is derived from an EMBL/GenBank/DDBJ whole genome shotgun (WGS) entry which is preliminary data.</text>
</comment>
<dbReference type="InterPro" id="IPR041614">
    <property type="entry name" value="DprA_WH"/>
</dbReference>
<evidence type="ECO:0000256" key="1">
    <source>
        <dbReference type="ARBA" id="ARBA00006525"/>
    </source>
</evidence>
<protein>
    <submittedName>
        <fullName evidence="5">DNA processing protein DprA</fullName>
    </submittedName>
</protein>
<feature type="domain" description="DprA winged helix" evidence="4">
    <location>
        <begin position="316"/>
        <end position="374"/>
    </location>
</feature>
<comment type="similarity">
    <text evidence="1">Belongs to the DprA/Smf family.</text>
</comment>
<dbReference type="NCBIfam" id="TIGR00732">
    <property type="entry name" value="dprA"/>
    <property type="match status" value="1"/>
</dbReference>
<evidence type="ECO:0000313" key="5">
    <source>
        <dbReference type="EMBL" id="GGA13248.1"/>
    </source>
</evidence>
<dbReference type="AlphaFoldDB" id="A0A916QWD2"/>
<keyword evidence="6" id="KW-1185">Reference proteome</keyword>
<dbReference type="Pfam" id="PF02481">
    <property type="entry name" value="DNA_processg_A"/>
    <property type="match status" value="1"/>
</dbReference>
<dbReference type="PANTHER" id="PTHR43022">
    <property type="entry name" value="PROTEIN SMF"/>
    <property type="match status" value="1"/>
</dbReference>
<dbReference type="Proteomes" id="UP000628017">
    <property type="component" value="Unassembled WGS sequence"/>
</dbReference>
<evidence type="ECO:0000259" key="3">
    <source>
        <dbReference type="Pfam" id="PF02481"/>
    </source>
</evidence>
<dbReference type="EMBL" id="BMKA01000002">
    <property type="protein sequence ID" value="GGA13248.1"/>
    <property type="molecule type" value="Genomic_DNA"/>
</dbReference>
<evidence type="ECO:0000313" key="6">
    <source>
        <dbReference type="Proteomes" id="UP000628017"/>
    </source>
</evidence>
<evidence type="ECO:0000256" key="2">
    <source>
        <dbReference type="SAM" id="MobiDB-lite"/>
    </source>
</evidence>
<dbReference type="PANTHER" id="PTHR43022:SF1">
    <property type="entry name" value="PROTEIN SMF"/>
    <property type="match status" value="1"/>
</dbReference>
<proteinExistence type="inferred from homology"/>
<dbReference type="Gene3D" id="3.40.50.450">
    <property type="match status" value="1"/>
</dbReference>
<dbReference type="InterPro" id="IPR003488">
    <property type="entry name" value="DprA"/>
</dbReference>
<name>A0A916QWD2_9RHOB</name>
<gene>
    <name evidence="5" type="ORF">GCM10011498_11470</name>
</gene>
<feature type="domain" description="Smf/DprA SLOG" evidence="3">
    <location>
        <begin position="96"/>
        <end position="302"/>
    </location>
</feature>